<reference evidence="1 2" key="1">
    <citation type="journal article" date="2020" name="Cell">
        <title>Large-Scale Comparative Analyses of Tick Genomes Elucidate Their Genetic Diversity and Vector Capacities.</title>
        <authorList>
            <consortium name="Tick Genome and Microbiome Consortium (TIGMIC)"/>
            <person name="Jia N."/>
            <person name="Wang J."/>
            <person name="Shi W."/>
            <person name="Du L."/>
            <person name="Sun Y."/>
            <person name="Zhan W."/>
            <person name="Jiang J.F."/>
            <person name="Wang Q."/>
            <person name="Zhang B."/>
            <person name="Ji P."/>
            <person name="Bell-Sakyi L."/>
            <person name="Cui X.M."/>
            <person name="Yuan T.T."/>
            <person name="Jiang B.G."/>
            <person name="Yang W.F."/>
            <person name="Lam T.T."/>
            <person name="Chang Q.C."/>
            <person name="Ding S.J."/>
            <person name="Wang X.J."/>
            <person name="Zhu J.G."/>
            <person name="Ruan X.D."/>
            <person name="Zhao L."/>
            <person name="Wei J.T."/>
            <person name="Ye R.Z."/>
            <person name="Que T.C."/>
            <person name="Du C.H."/>
            <person name="Zhou Y.H."/>
            <person name="Cheng J.X."/>
            <person name="Dai P.F."/>
            <person name="Guo W.B."/>
            <person name="Han X.H."/>
            <person name="Huang E.J."/>
            <person name="Li L.F."/>
            <person name="Wei W."/>
            <person name="Gao Y.C."/>
            <person name="Liu J.Z."/>
            <person name="Shao H.Z."/>
            <person name="Wang X."/>
            <person name="Wang C.C."/>
            <person name="Yang T.C."/>
            <person name="Huo Q.B."/>
            <person name="Li W."/>
            <person name="Chen H.Y."/>
            <person name="Chen S.E."/>
            <person name="Zhou L.G."/>
            <person name="Ni X.B."/>
            <person name="Tian J.H."/>
            <person name="Sheng Y."/>
            <person name="Liu T."/>
            <person name="Pan Y.S."/>
            <person name="Xia L.Y."/>
            <person name="Li J."/>
            <person name="Zhao F."/>
            <person name="Cao W.C."/>
        </authorList>
    </citation>
    <scope>NUCLEOTIDE SEQUENCE [LARGE SCALE GENOMIC DNA]</scope>
    <source>
        <strain evidence="1">Iper-2018</strain>
    </source>
</reference>
<sequence length="425" mass="47146">MDSAPVVNAGMNKPGTDRKATKLKYFIMPLLPNEETKVVLRRQGGLDITRVGAPTVIAAIFPAAGITGEKSTEDTIRPNLQQNIVVVSTSKRANADRYTKIRQIYIQRKQHDVSAYKTAPHNTKNGVIRGIPIEEGPRELHEKIVNPRNPLALTPKRIRNPATVSVAFHGLKVPNYVRYGATLVPCSFYRKQIDVCYQCGHLGHQTKVCPNPINPVCRGCGLVNPDPHHQCAAKCSLGGRAHLTADMACRARYKTPFVVCKRQWERQKAKSQLLQHDFPPLRQGAAKSRLPSRDRSLSRSGRSRRLSSAVSHSGSNTPSLEDKVSWADAVLDAGREKSGRAPRVPEQTQVILHGVAEALRRKNAAMRELVQTLMQEMRELRRERAAVDQPTRNEQSLAPANVPIADASAPNKWAIEPQQEGCHEE</sequence>
<organism evidence="1 2">
    <name type="scientific">Ixodes persulcatus</name>
    <name type="common">Taiga tick</name>
    <dbReference type="NCBI Taxonomy" id="34615"/>
    <lineage>
        <taxon>Eukaryota</taxon>
        <taxon>Metazoa</taxon>
        <taxon>Ecdysozoa</taxon>
        <taxon>Arthropoda</taxon>
        <taxon>Chelicerata</taxon>
        <taxon>Arachnida</taxon>
        <taxon>Acari</taxon>
        <taxon>Parasitiformes</taxon>
        <taxon>Ixodida</taxon>
        <taxon>Ixodoidea</taxon>
        <taxon>Ixodidae</taxon>
        <taxon>Ixodinae</taxon>
        <taxon>Ixodes</taxon>
    </lineage>
</organism>
<gene>
    <name evidence="1" type="ORF">HPB47_011987</name>
</gene>
<keyword evidence="2" id="KW-1185">Reference proteome</keyword>
<protein>
    <submittedName>
        <fullName evidence="1">Uncharacterized protein</fullName>
    </submittedName>
</protein>
<proteinExistence type="predicted"/>
<dbReference type="EMBL" id="JABSTQ010011475">
    <property type="protein sequence ID" value="KAG0410891.1"/>
    <property type="molecule type" value="Genomic_DNA"/>
</dbReference>
<dbReference type="Proteomes" id="UP000805193">
    <property type="component" value="Unassembled WGS sequence"/>
</dbReference>
<name>A0AC60NUQ7_IXOPE</name>
<accession>A0AC60NUQ7</accession>
<evidence type="ECO:0000313" key="2">
    <source>
        <dbReference type="Proteomes" id="UP000805193"/>
    </source>
</evidence>
<evidence type="ECO:0000313" key="1">
    <source>
        <dbReference type="EMBL" id="KAG0410891.1"/>
    </source>
</evidence>
<comment type="caution">
    <text evidence="1">The sequence shown here is derived from an EMBL/GenBank/DDBJ whole genome shotgun (WGS) entry which is preliminary data.</text>
</comment>